<dbReference type="Gene3D" id="3.40.50.1820">
    <property type="entry name" value="alpha/beta hydrolase"/>
    <property type="match status" value="1"/>
</dbReference>
<dbReference type="SUPFAM" id="SSF53474">
    <property type="entry name" value="alpha/beta-Hydrolases"/>
    <property type="match status" value="1"/>
</dbReference>
<keyword evidence="3" id="KW-1185">Reference proteome</keyword>
<keyword evidence="2" id="KW-0378">Hydrolase</keyword>
<dbReference type="Pfam" id="PF00561">
    <property type="entry name" value="Abhydrolase_1"/>
    <property type="match status" value="1"/>
</dbReference>
<dbReference type="PRINTS" id="PR00111">
    <property type="entry name" value="ABHYDROLASE"/>
</dbReference>
<evidence type="ECO:0000259" key="1">
    <source>
        <dbReference type="Pfam" id="PF00561"/>
    </source>
</evidence>
<sequence>MPVSAAASAVHVHKVTSADGLVLVADDLGPREAPAVILLHGGGQTRHSWSGAATALAQRGYRVINFDARGHGESEWSEAGAYSLDDRVADLAAITGGLDQPFALVGASLGGATSIHSVALGLRPAALVLVDIVPHPEPQGISRIVGFMRAHPDGFATLEDAVDAVAAYNPDRPRPRDPKGLLRNLRRRANGRLYWHWDPRIVASRPEDLHAMVQESAAVLPQTGIPVLLVRGLNSDVVSDAGIAAFRAILPGLEVADVGGAGHMVAGDRNDAFNGAAMAFLDRHLPL</sequence>
<feature type="domain" description="AB hydrolase-1" evidence="1">
    <location>
        <begin position="34"/>
        <end position="265"/>
    </location>
</feature>
<dbReference type="GO" id="GO:0016787">
    <property type="term" value="F:hydrolase activity"/>
    <property type="evidence" value="ECO:0007669"/>
    <property type="project" value="UniProtKB-KW"/>
</dbReference>
<dbReference type="AlphaFoldDB" id="A0A117UVL1"/>
<proteinExistence type="predicted"/>
<comment type="caution">
    <text evidence="2">The sequence shown here is derived from an EMBL/GenBank/DDBJ whole genome shotgun (WGS) entry which is preliminary data.</text>
</comment>
<dbReference type="InterPro" id="IPR050228">
    <property type="entry name" value="Carboxylesterase_BioH"/>
</dbReference>
<protein>
    <submittedName>
        <fullName evidence="2">Alpha/beta hydrolase</fullName>
    </submittedName>
</protein>
<organism evidence="2 3">
    <name type="scientific">Novosphingobium fuchskuhlense</name>
    <dbReference type="NCBI Taxonomy" id="1117702"/>
    <lineage>
        <taxon>Bacteria</taxon>
        <taxon>Pseudomonadati</taxon>
        <taxon>Pseudomonadota</taxon>
        <taxon>Alphaproteobacteria</taxon>
        <taxon>Sphingomonadales</taxon>
        <taxon>Sphingomonadaceae</taxon>
        <taxon>Novosphingobium</taxon>
    </lineage>
</organism>
<dbReference type="PANTHER" id="PTHR43194">
    <property type="entry name" value="HYDROLASE ALPHA/BETA FOLD FAMILY"/>
    <property type="match status" value="1"/>
</dbReference>
<dbReference type="Proteomes" id="UP000058012">
    <property type="component" value="Unassembled WGS sequence"/>
</dbReference>
<dbReference type="PANTHER" id="PTHR43194:SF2">
    <property type="entry name" value="PEROXISOMAL MEMBRANE PROTEIN LPX1"/>
    <property type="match status" value="1"/>
</dbReference>
<reference evidence="2 3" key="1">
    <citation type="submission" date="2015-10" db="EMBL/GenBank/DDBJ databases">
        <title>Draft genome sequence of Novosphingobium fuchskuhlense DSM 25065 isolated from a surface water sample of the southwest basin of Lake Grosse Fuchskuhle.</title>
        <authorList>
            <person name="Ruckert C."/>
            <person name="Winkler A."/>
            <person name="Glaeser J."/>
            <person name="Grossart H.-P."/>
            <person name="Kalinowski J."/>
            <person name="Glaeser S."/>
        </authorList>
    </citation>
    <scope>NUCLEOTIDE SEQUENCE [LARGE SCALE GENOMIC DNA]</scope>
    <source>
        <strain evidence="2 3">FNE08-7</strain>
    </source>
</reference>
<evidence type="ECO:0000313" key="2">
    <source>
        <dbReference type="EMBL" id="KUR71670.1"/>
    </source>
</evidence>
<evidence type="ECO:0000313" key="3">
    <source>
        <dbReference type="Proteomes" id="UP000058012"/>
    </source>
</evidence>
<dbReference type="InterPro" id="IPR000073">
    <property type="entry name" value="AB_hydrolase_1"/>
</dbReference>
<dbReference type="STRING" id="1117702.AQZ52_08645"/>
<name>A0A117UVL1_9SPHN</name>
<dbReference type="OrthoDB" id="9808398at2"/>
<dbReference type="EMBL" id="LLZS01000006">
    <property type="protein sequence ID" value="KUR71670.1"/>
    <property type="molecule type" value="Genomic_DNA"/>
</dbReference>
<accession>A0A117UVL1</accession>
<gene>
    <name evidence="2" type="ORF">AQZ52_08645</name>
</gene>
<dbReference type="InterPro" id="IPR029058">
    <property type="entry name" value="AB_hydrolase_fold"/>
</dbReference>